<dbReference type="OrthoDB" id="4157998at2759"/>
<reference evidence="1 2" key="1">
    <citation type="submission" date="2015-01" db="EMBL/GenBank/DDBJ databases">
        <title>The Genome Sequence of Rhinocladiella mackenzie CBS 650.93.</title>
        <authorList>
            <consortium name="The Broad Institute Genomics Platform"/>
            <person name="Cuomo C."/>
            <person name="de Hoog S."/>
            <person name="Gorbushina A."/>
            <person name="Stielow B."/>
            <person name="Teixiera M."/>
            <person name="Abouelleil A."/>
            <person name="Chapman S.B."/>
            <person name="Priest M."/>
            <person name="Young S.K."/>
            <person name="Wortman J."/>
            <person name="Nusbaum C."/>
            <person name="Birren B."/>
        </authorList>
    </citation>
    <scope>NUCLEOTIDE SEQUENCE [LARGE SCALE GENOMIC DNA]</scope>
    <source>
        <strain evidence="1 2">CBS 650.93</strain>
    </source>
</reference>
<proteinExistence type="predicted"/>
<dbReference type="EMBL" id="KN847476">
    <property type="protein sequence ID" value="KIX07797.1"/>
    <property type="molecule type" value="Genomic_DNA"/>
</dbReference>
<dbReference type="HOGENOM" id="CLU_804473_0_0_1"/>
<keyword evidence="2" id="KW-1185">Reference proteome</keyword>
<name>A0A0D2FZQ9_9EURO</name>
<evidence type="ECO:0000313" key="2">
    <source>
        <dbReference type="Proteomes" id="UP000053617"/>
    </source>
</evidence>
<dbReference type="VEuPathDB" id="FungiDB:Z518_02451"/>
<organism evidence="1 2">
    <name type="scientific">Rhinocladiella mackenziei CBS 650.93</name>
    <dbReference type="NCBI Taxonomy" id="1442369"/>
    <lineage>
        <taxon>Eukaryota</taxon>
        <taxon>Fungi</taxon>
        <taxon>Dikarya</taxon>
        <taxon>Ascomycota</taxon>
        <taxon>Pezizomycotina</taxon>
        <taxon>Eurotiomycetes</taxon>
        <taxon>Chaetothyriomycetidae</taxon>
        <taxon>Chaetothyriales</taxon>
        <taxon>Herpotrichiellaceae</taxon>
        <taxon>Rhinocladiella</taxon>
    </lineage>
</organism>
<dbReference type="GeneID" id="25290522"/>
<dbReference type="Proteomes" id="UP000053617">
    <property type="component" value="Unassembled WGS sequence"/>
</dbReference>
<dbReference type="AlphaFoldDB" id="A0A0D2FZQ9"/>
<accession>A0A0D2FZQ9</accession>
<sequence>MSGPLALGHSKSPKKWISKIFRTKSISTVDTADAASMIEPLVGEALESVKATSADERQTFVSLMERAQTMDPEEFRAYLREHQKKENEKYRHMGGGPRRGYIKNMGQSEAACLRLDEQLQNVLITKQLSTLIYSPSSGAISMRTKTKLLKLSTCTKSSSMLGIFLIGDFNSLIRVDGHWASPLMSICLQQAHFIHGRIHIFDLSVHPSAKFVNINGIFLQAPRRLPSISSMALPRDLVRTLILEESSSNLGEHGRNEVTIKTNYVSLPPQALMILFGKLPGETYDSIRPHLNFLQEYFNVEEFSGTGMNEAQRQLHIFLRSIFAYNRLLASIARRDAIPAIQDPG</sequence>
<dbReference type="RefSeq" id="XP_013274933.1">
    <property type="nucleotide sequence ID" value="XM_013419479.1"/>
</dbReference>
<evidence type="ECO:0000313" key="1">
    <source>
        <dbReference type="EMBL" id="KIX07797.1"/>
    </source>
</evidence>
<protein>
    <submittedName>
        <fullName evidence="1">Uncharacterized protein</fullName>
    </submittedName>
</protein>
<gene>
    <name evidence="1" type="ORF">Z518_02451</name>
</gene>